<protein>
    <submittedName>
        <fullName evidence="10">Acyl-CoA dehydrogenase family protein</fullName>
    </submittedName>
</protein>
<dbReference type="SUPFAM" id="SSF56645">
    <property type="entry name" value="Acyl-CoA dehydrogenase NM domain-like"/>
    <property type="match status" value="1"/>
</dbReference>
<evidence type="ECO:0000313" key="11">
    <source>
        <dbReference type="Proteomes" id="UP001368500"/>
    </source>
</evidence>
<keyword evidence="4" id="KW-0274">FAD</keyword>
<evidence type="ECO:0000313" key="10">
    <source>
        <dbReference type="EMBL" id="MEK8028335.1"/>
    </source>
</evidence>
<dbReference type="Pfam" id="PF00441">
    <property type="entry name" value="Acyl-CoA_dh_1"/>
    <property type="match status" value="1"/>
</dbReference>
<evidence type="ECO:0000259" key="7">
    <source>
        <dbReference type="Pfam" id="PF02770"/>
    </source>
</evidence>
<dbReference type="InterPro" id="IPR052166">
    <property type="entry name" value="Diverse_Acyl-CoA_DH"/>
</dbReference>
<dbReference type="Pfam" id="PF12806">
    <property type="entry name" value="Acyl-CoA_dh_C"/>
    <property type="match status" value="1"/>
</dbReference>
<feature type="domain" description="Acetyl-CoA dehydrogenase-like C-terminal" evidence="9">
    <location>
        <begin position="479"/>
        <end position="591"/>
    </location>
</feature>
<name>A0ABU9BH91_9BURK</name>
<dbReference type="InterPro" id="IPR037069">
    <property type="entry name" value="AcylCoA_DH/ox_N_sf"/>
</dbReference>
<evidence type="ECO:0000256" key="1">
    <source>
        <dbReference type="ARBA" id="ARBA00001974"/>
    </source>
</evidence>
<reference evidence="10 11" key="1">
    <citation type="submission" date="2024-04" db="EMBL/GenBank/DDBJ databases">
        <title>Novel species of the genus Ideonella isolated from streams.</title>
        <authorList>
            <person name="Lu H."/>
        </authorList>
    </citation>
    <scope>NUCLEOTIDE SEQUENCE [LARGE SCALE GENOMIC DNA]</scope>
    <source>
        <strain evidence="10 11">BYS139W</strain>
    </source>
</reference>
<evidence type="ECO:0000256" key="3">
    <source>
        <dbReference type="ARBA" id="ARBA00022630"/>
    </source>
</evidence>
<dbReference type="InterPro" id="IPR046373">
    <property type="entry name" value="Acyl-CoA_Oxase/DH_mid-dom_sf"/>
</dbReference>
<comment type="similarity">
    <text evidence="2">Belongs to the acyl-CoA dehydrogenase family.</text>
</comment>
<dbReference type="PANTHER" id="PTHR42803:SF1">
    <property type="entry name" value="BROAD-SPECIFICITY LINEAR ACYL-COA DEHYDROGENASE FADE5"/>
    <property type="match status" value="1"/>
</dbReference>
<evidence type="ECO:0000256" key="2">
    <source>
        <dbReference type="ARBA" id="ARBA00009347"/>
    </source>
</evidence>
<evidence type="ECO:0000259" key="8">
    <source>
        <dbReference type="Pfam" id="PF02771"/>
    </source>
</evidence>
<evidence type="ECO:0000259" key="6">
    <source>
        <dbReference type="Pfam" id="PF00441"/>
    </source>
</evidence>
<dbReference type="InterPro" id="IPR025878">
    <property type="entry name" value="Acyl-CoA_dh-like_C_dom"/>
</dbReference>
<dbReference type="InterPro" id="IPR009075">
    <property type="entry name" value="AcylCo_DH/oxidase_C"/>
</dbReference>
<dbReference type="PANTHER" id="PTHR42803">
    <property type="entry name" value="ACYL-COA DEHYDROGENASE"/>
    <property type="match status" value="1"/>
</dbReference>
<feature type="domain" description="Acyl-CoA dehydrogenase/oxidase C-terminal" evidence="6">
    <location>
        <begin position="293"/>
        <end position="462"/>
    </location>
</feature>
<keyword evidence="5" id="KW-0560">Oxidoreductase</keyword>
<dbReference type="Gene3D" id="1.10.540.10">
    <property type="entry name" value="Acyl-CoA dehydrogenase/oxidase, N-terminal domain"/>
    <property type="match status" value="1"/>
</dbReference>
<dbReference type="Pfam" id="PF02771">
    <property type="entry name" value="Acyl-CoA_dh_N"/>
    <property type="match status" value="1"/>
</dbReference>
<dbReference type="Gene3D" id="1.20.140.10">
    <property type="entry name" value="Butyryl-CoA Dehydrogenase, subunit A, domain 3"/>
    <property type="match status" value="1"/>
</dbReference>
<evidence type="ECO:0000256" key="5">
    <source>
        <dbReference type="ARBA" id="ARBA00023002"/>
    </source>
</evidence>
<dbReference type="Pfam" id="PF02770">
    <property type="entry name" value="Acyl-CoA_dh_M"/>
    <property type="match status" value="1"/>
</dbReference>
<feature type="domain" description="Acyl-CoA dehydrogenase/oxidase N-terminal" evidence="8">
    <location>
        <begin position="48"/>
        <end position="159"/>
    </location>
</feature>
<evidence type="ECO:0000259" key="9">
    <source>
        <dbReference type="Pfam" id="PF12806"/>
    </source>
</evidence>
<dbReference type="InterPro" id="IPR006091">
    <property type="entry name" value="Acyl-CoA_Oxase/DH_mid-dom"/>
</dbReference>
<feature type="domain" description="Acyl-CoA oxidase/dehydrogenase middle" evidence="7">
    <location>
        <begin position="164"/>
        <end position="282"/>
    </location>
</feature>
<evidence type="ECO:0000256" key="4">
    <source>
        <dbReference type="ARBA" id="ARBA00022827"/>
    </source>
</evidence>
<gene>
    <name evidence="10" type="ORF">AACH11_20435</name>
</gene>
<sequence>MSPDYTAPLQEMRFVIDEVLRAPEDWTRRPAHADLDAATAAAVIEEGARFAVEVLAPTDAVGDRQGCRIDAEGRVRTPEGYAAAYAAWVEGGWPALAADPRWGGQGLPQLLDFAVLETLLAANHAWTMFGGLLHGAVATLSAHGAADLQRRFLPDLVSGRTLAAMALTEPQAGSDLSQVRCKGEWLDAAQAADALAGAGEHAPRLRVSGSKLFISGADHDLTPQTLHLVLLRLPGAPAGSAGLSLALVPTRREDGGPNGVHVDALEHKLGLHGSPTCAVRYEAAEGWLIGAPGRGLAAMFVMMNAARLQVAMQGLAHLEHATQRAWAYAAERRQGRAGGPSAAAGPAALAEHPAVRRMLWTLRALTEGLRVVCYRCAQLLDEADGAEDAAQRTQAATRVALLTPVLKAFATHHGFQGVSLAMQVLGGYGYVAEYGLEQQLRDLRIALVYEGTNEIQAIDLVQRKILADDGAGLRALLVELETTVAQAAARPALAEAAAAVAACCADARAALPALRAAREADPQAPLRAADDLLQALGWTLLGWAWLAMALAAADGGDAARAQDKATLARYGAQWLLPQARLHWAAAVDGGRVLP</sequence>
<dbReference type="InterPro" id="IPR036250">
    <property type="entry name" value="AcylCo_DH-like_C"/>
</dbReference>
<proteinExistence type="inferred from homology"/>
<dbReference type="InterPro" id="IPR013786">
    <property type="entry name" value="AcylCoA_DH/ox_N"/>
</dbReference>
<organism evidence="10 11">
    <name type="scientific">Pseudaquabacterium rugosum</name>
    <dbReference type="NCBI Taxonomy" id="2984194"/>
    <lineage>
        <taxon>Bacteria</taxon>
        <taxon>Pseudomonadati</taxon>
        <taxon>Pseudomonadota</taxon>
        <taxon>Betaproteobacteria</taxon>
        <taxon>Burkholderiales</taxon>
        <taxon>Sphaerotilaceae</taxon>
        <taxon>Pseudaquabacterium</taxon>
    </lineage>
</organism>
<keyword evidence="11" id="KW-1185">Reference proteome</keyword>
<dbReference type="Gene3D" id="2.40.110.10">
    <property type="entry name" value="Butyryl-CoA Dehydrogenase, subunit A, domain 2"/>
    <property type="match status" value="1"/>
</dbReference>
<dbReference type="RefSeq" id="WP_341376120.1">
    <property type="nucleotide sequence ID" value="NZ_JBBUTF010000022.1"/>
</dbReference>
<comment type="cofactor">
    <cofactor evidence="1">
        <name>FAD</name>
        <dbReference type="ChEBI" id="CHEBI:57692"/>
    </cofactor>
</comment>
<accession>A0ABU9BH91</accession>
<comment type="caution">
    <text evidence="10">The sequence shown here is derived from an EMBL/GenBank/DDBJ whole genome shotgun (WGS) entry which is preliminary data.</text>
</comment>
<dbReference type="Proteomes" id="UP001368500">
    <property type="component" value="Unassembled WGS sequence"/>
</dbReference>
<dbReference type="SUPFAM" id="SSF47203">
    <property type="entry name" value="Acyl-CoA dehydrogenase C-terminal domain-like"/>
    <property type="match status" value="1"/>
</dbReference>
<dbReference type="InterPro" id="IPR009100">
    <property type="entry name" value="AcylCoA_DH/oxidase_NM_dom_sf"/>
</dbReference>
<dbReference type="EMBL" id="JBBUTF010000022">
    <property type="protein sequence ID" value="MEK8028335.1"/>
    <property type="molecule type" value="Genomic_DNA"/>
</dbReference>
<keyword evidence="3" id="KW-0285">Flavoprotein</keyword>